<keyword evidence="5" id="KW-0804">Transcription</keyword>
<sequence length="581" mass="65410">MPSQIDRHRHLLPHGAGSDSSTDEQSDAPPAPVKRTRNGGPRSRFGCSTCRARRVKCDESRPTCTRCARAKLECPGYPKPSLTSKAGAKTGTLAALAPKPFYLGKFSISKPLVTVDFDGKDILYFDLFRYKVVRELADGYERQLSAVTMTESSQNDFVRSAILSIGALARAILDHQSTGIRAGQSSVALDPRNEHYKYSLKQHLRAVSGFRGLMGDGSVVVKPSSIFIMTLLLITYEMMQGNAEASDIILSCGMAVFQHNNSLFVGNEEPNEGLEDIEHILPRYAMMGLFSNRQTSGRAYLNQMKASPDFTFPNPLVDSIFKVGAAWGRFFTLIVTYLSRVSCDHTCTPFSMMAQQAEFLGAMRQWKSILQNCMSRSINDCERRALGLIQIHWDVMWICVKASLDHTAMEFDDFEAQFRTVLYRCIRYMQTREEPETPRMITFSEGILMPLLCIVKCCRDHELRMTAAAIAFEIPWRESSWDARVVLQGLLGAVAMEESARDCTGFISSFSRWHWQGGEVDEARNEMTATYVRHEPEEDGTPYVTTLTVELGRWPDICPAVGCRKDHMEVLLMRDFSYSEK</sequence>
<evidence type="ECO:0000256" key="6">
    <source>
        <dbReference type="ARBA" id="ARBA00023242"/>
    </source>
</evidence>
<evidence type="ECO:0000256" key="1">
    <source>
        <dbReference type="ARBA" id="ARBA00022723"/>
    </source>
</evidence>
<dbReference type="GO" id="GO:0008270">
    <property type="term" value="F:zinc ion binding"/>
    <property type="evidence" value="ECO:0007669"/>
    <property type="project" value="InterPro"/>
</dbReference>
<accession>A0A8K0SNF7</accession>
<keyword evidence="4" id="KW-0238">DNA-binding</keyword>
<dbReference type="Proteomes" id="UP000813444">
    <property type="component" value="Unassembled WGS sequence"/>
</dbReference>
<keyword evidence="10" id="KW-1185">Reference proteome</keyword>
<dbReference type="InterPro" id="IPR036864">
    <property type="entry name" value="Zn2-C6_fun-type_DNA-bd_sf"/>
</dbReference>
<comment type="caution">
    <text evidence="9">The sequence shown here is derived from an EMBL/GenBank/DDBJ whole genome shotgun (WGS) entry which is preliminary data.</text>
</comment>
<dbReference type="InterPro" id="IPR001138">
    <property type="entry name" value="Zn2Cys6_DnaBD"/>
</dbReference>
<protein>
    <recommendedName>
        <fullName evidence="8">Zn(2)-C6 fungal-type domain-containing protein</fullName>
    </recommendedName>
</protein>
<evidence type="ECO:0000256" key="3">
    <source>
        <dbReference type="ARBA" id="ARBA00023015"/>
    </source>
</evidence>
<keyword evidence="1" id="KW-0479">Metal-binding</keyword>
<dbReference type="PROSITE" id="PS00463">
    <property type="entry name" value="ZN2_CY6_FUNGAL_1"/>
    <property type="match status" value="1"/>
</dbReference>
<dbReference type="PROSITE" id="PS50048">
    <property type="entry name" value="ZN2_CY6_FUNGAL_2"/>
    <property type="match status" value="1"/>
</dbReference>
<evidence type="ECO:0000313" key="9">
    <source>
        <dbReference type="EMBL" id="KAH7310602.1"/>
    </source>
</evidence>
<evidence type="ECO:0000256" key="4">
    <source>
        <dbReference type="ARBA" id="ARBA00023125"/>
    </source>
</evidence>
<dbReference type="GO" id="GO:0003677">
    <property type="term" value="F:DNA binding"/>
    <property type="evidence" value="ECO:0007669"/>
    <property type="project" value="UniProtKB-KW"/>
</dbReference>
<proteinExistence type="predicted"/>
<keyword evidence="6" id="KW-0539">Nucleus</keyword>
<gene>
    <name evidence="9" type="ORF">B0I35DRAFT_481907</name>
</gene>
<dbReference type="EMBL" id="JAGPNK010000012">
    <property type="protein sequence ID" value="KAH7310602.1"/>
    <property type="molecule type" value="Genomic_DNA"/>
</dbReference>
<dbReference type="Pfam" id="PF00172">
    <property type="entry name" value="Zn_clus"/>
    <property type="match status" value="1"/>
</dbReference>
<keyword evidence="2" id="KW-0862">Zinc</keyword>
<feature type="domain" description="Zn(2)-C6 fungal-type" evidence="8">
    <location>
        <begin position="46"/>
        <end position="74"/>
    </location>
</feature>
<feature type="region of interest" description="Disordered" evidence="7">
    <location>
        <begin position="1"/>
        <end position="41"/>
    </location>
</feature>
<dbReference type="SMART" id="SM00066">
    <property type="entry name" value="GAL4"/>
    <property type="match status" value="1"/>
</dbReference>
<evidence type="ECO:0000313" key="10">
    <source>
        <dbReference type="Proteomes" id="UP000813444"/>
    </source>
</evidence>
<dbReference type="CDD" id="cd00067">
    <property type="entry name" value="GAL4"/>
    <property type="match status" value="1"/>
</dbReference>
<evidence type="ECO:0000256" key="7">
    <source>
        <dbReference type="SAM" id="MobiDB-lite"/>
    </source>
</evidence>
<evidence type="ECO:0000259" key="8">
    <source>
        <dbReference type="PROSITE" id="PS50048"/>
    </source>
</evidence>
<dbReference type="Gene3D" id="4.10.240.10">
    <property type="entry name" value="Zn(2)-C6 fungal-type DNA-binding domain"/>
    <property type="match status" value="1"/>
</dbReference>
<dbReference type="PANTHER" id="PTHR36206:SF12">
    <property type="entry name" value="ASPERCRYPTIN BIOSYNTHESIS CLUSTER-SPECIFIC TRANSCRIPTION REGULATOR ATNN-RELATED"/>
    <property type="match status" value="1"/>
</dbReference>
<dbReference type="SUPFAM" id="SSF57701">
    <property type="entry name" value="Zn2/Cys6 DNA-binding domain"/>
    <property type="match status" value="1"/>
</dbReference>
<organism evidence="9 10">
    <name type="scientific">Stachybotrys elegans</name>
    <dbReference type="NCBI Taxonomy" id="80388"/>
    <lineage>
        <taxon>Eukaryota</taxon>
        <taxon>Fungi</taxon>
        <taxon>Dikarya</taxon>
        <taxon>Ascomycota</taxon>
        <taxon>Pezizomycotina</taxon>
        <taxon>Sordariomycetes</taxon>
        <taxon>Hypocreomycetidae</taxon>
        <taxon>Hypocreales</taxon>
        <taxon>Stachybotryaceae</taxon>
        <taxon>Stachybotrys</taxon>
    </lineage>
</organism>
<name>A0A8K0SNF7_9HYPO</name>
<dbReference type="AlphaFoldDB" id="A0A8K0SNF7"/>
<keyword evidence="3" id="KW-0805">Transcription regulation</keyword>
<evidence type="ECO:0000256" key="5">
    <source>
        <dbReference type="ARBA" id="ARBA00023163"/>
    </source>
</evidence>
<dbReference type="OrthoDB" id="1919336at2759"/>
<reference evidence="9" key="1">
    <citation type="journal article" date="2021" name="Nat. Commun.">
        <title>Genetic determinants of endophytism in the Arabidopsis root mycobiome.</title>
        <authorList>
            <person name="Mesny F."/>
            <person name="Miyauchi S."/>
            <person name="Thiergart T."/>
            <person name="Pickel B."/>
            <person name="Atanasova L."/>
            <person name="Karlsson M."/>
            <person name="Huettel B."/>
            <person name="Barry K.W."/>
            <person name="Haridas S."/>
            <person name="Chen C."/>
            <person name="Bauer D."/>
            <person name="Andreopoulos W."/>
            <person name="Pangilinan J."/>
            <person name="LaButti K."/>
            <person name="Riley R."/>
            <person name="Lipzen A."/>
            <person name="Clum A."/>
            <person name="Drula E."/>
            <person name="Henrissat B."/>
            <person name="Kohler A."/>
            <person name="Grigoriev I.V."/>
            <person name="Martin F.M."/>
            <person name="Hacquard S."/>
        </authorList>
    </citation>
    <scope>NUCLEOTIDE SEQUENCE</scope>
    <source>
        <strain evidence="9">MPI-CAGE-CH-0235</strain>
    </source>
</reference>
<dbReference type="PANTHER" id="PTHR36206">
    <property type="entry name" value="ASPERCRYPTIN BIOSYNTHESIS CLUSTER-SPECIFIC TRANSCRIPTION REGULATOR ATNN-RELATED"/>
    <property type="match status" value="1"/>
</dbReference>
<dbReference type="InterPro" id="IPR052360">
    <property type="entry name" value="Transcr_Regulatory_Proteins"/>
</dbReference>
<dbReference type="GO" id="GO:0000981">
    <property type="term" value="F:DNA-binding transcription factor activity, RNA polymerase II-specific"/>
    <property type="evidence" value="ECO:0007669"/>
    <property type="project" value="InterPro"/>
</dbReference>
<evidence type="ECO:0000256" key="2">
    <source>
        <dbReference type="ARBA" id="ARBA00022833"/>
    </source>
</evidence>